<dbReference type="Proteomes" id="UP001060012">
    <property type="component" value="Chromosome"/>
</dbReference>
<dbReference type="SMART" id="SM00382">
    <property type="entry name" value="AAA"/>
    <property type="match status" value="1"/>
</dbReference>
<gene>
    <name evidence="2" type="ORF">NJU99_04630</name>
</gene>
<evidence type="ECO:0000313" key="2">
    <source>
        <dbReference type="EMBL" id="UTJ07382.1"/>
    </source>
</evidence>
<dbReference type="Pfam" id="PF07726">
    <property type="entry name" value="AAA_3"/>
    <property type="match status" value="1"/>
</dbReference>
<dbReference type="InterPro" id="IPR027417">
    <property type="entry name" value="P-loop_NTPase"/>
</dbReference>
<dbReference type="InterPro" id="IPR003593">
    <property type="entry name" value="AAA+_ATPase"/>
</dbReference>
<evidence type="ECO:0000259" key="1">
    <source>
        <dbReference type="SMART" id="SM00382"/>
    </source>
</evidence>
<dbReference type="SUPFAM" id="SSF52540">
    <property type="entry name" value="P-loop containing nucleoside triphosphate hydrolases"/>
    <property type="match status" value="1"/>
</dbReference>
<dbReference type="PANTHER" id="PTHR42759">
    <property type="entry name" value="MOXR FAMILY PROTEIN"/>
    <property type="match status" value="1"/>
</dbReference>
<dbReference type="InterPro" id="IPR050764">
    <property type="entry name" value="CbbQ/NirQ/NorQ/GpvN"/>
</dbReference>
<dbReference type="InterPro" id="IPR011703">
    <property type="entry name" value="ATPase_AAA-3"/>
</dbReference>
<feature type="domain" description="AAA+ ATPase" evidence="1">
    <location>
        <begin position="16"/>
        <end position="156"/>
    </location>
</feature>
<dbReference type="RefSeq" id="WP_254577559.1">
    <property type="nucleotide sequence ID" value="NZ_CP100595.1"/>
</dbReference>
<sequence length="334" mass="37707">MKASALKNSLEAMIKSQVPVFIWGNPGVGKSSLVKQIANEKAMNFIDLRLSLLDPTDLRGIPFFEKESKSAVWAKPEFLPDTNSQEEGILFLDEINSAPPTIQAAAYQLILDRKIGEYTLPLNYAIIAAGNYETDRGVTYRMPTPLANRFVHLDFDLDFDEWKKWAYTSNIDIRIISFLSYKSENLFTFDAKSKEKSFATPRSWSYVNDILKSKLEMNLLEEVISGAVGKDSAVEFMNYCKVMKDLPNISSILDGSLKEVPENNSVLYALCTGITYALKQNQSIETITNVLDYSLELPNEFSVMLIRDIQKEGINIESSPSWKTWSDANKFLIG</sequence>
<dbReference type="CDD" id="cd00009">
    <property type="entry name" value="AAA"/>
    <property type="match status" value="1"/>
</dbReference>
<protein>
    <submittedName>
        <fullName evidence="2">MoxR family ATPase</fullName>
    </submittedName>
</protein>
<accession>A0ABY5E5E2</accession>
<dbReference type="PANTHER" id="PTHR42759:SF1">
    <property type="entry name" value="MAGNESIUM-CHELATASE SUBUNIT CHLD"/>
    <property type="match status" value="1"/>
</dbReference>
<organism evidence="2 3">
    <name type="scientific">Arcobacter roscoffensis</name>
    <dbReference type="NCBI Taxonomy" id="2961520"/>
    <lineage>
        <taxon>Bacteria</taxon>
        <taxon>Pseudomonadati</taxon>
        <taxon>Campylobacterota</taxon>
        <taxon>Epsilonproteobacteria</taxon>
        <taxon>Campylobacterales</taxon>
        <taxon>Arcobacteraceae</taxon>
        <taxon>Arcobacter</taxon>
    </lineage>
</organism>
<keyword evidence="3" id="KW-1185">Reference proteome</keyword>
<dbReference type="Gene3D" id="3.40.50.300">
    <property type="entry name" value="P-loop containing nucleotide triphosphate hydrolases"/>
    <property type="match status" value="1"/>
</dbReference>
<evidence type="ECO:0000313" key="3">
    <source>
        <dbReference type="Proteomes" id="UP001060012"/>
    </source>
</evidence>
<dbReference type="EMBL" id="CP100595">
    <property type="protein sequence ID" value="UTJ07382.1"/>
    <property type="molecule type" value="Genomic_DNA"/>
</dbReference>
<name>A0ABY5E5E2_9BACT</name>
<reference evidence="2" key="1">
    <citation type="submission" date="2022-07" db="EMBL/GenBank/DDBJ databases">
        <title>Arcobacter roscoffensis sp. nov., a marine bacterium isolated from coastal seawater collected from Roscoff, France.</title>
        <authorList>
            <person name="Pascual J."/>
            <person name="Lepeaux C."/>
            <person name="Methner A."/>
            <person name="Overmann J."/>
        </authorList>
    </citation>
    <scope>NUCLEOTIDE SEQUENCE</scope>
    <source>
        <strain evidence="2">ARW1-2F2</strain>
    </source>
</reference>
<proteinExistence type="predicted"/>